<dbReference type="PANTHER" id="PTHR14552">
    <property type="match status" value="1"/>
</dbReference>
<accession>A0A8W8KKG7</accession>
<dbReference type="GO" id="GO:0000287">
    <property type="term" value="F:magnesium ion binding"/>
    <property type="evidence" value="ECO:0007669"/>
    <property type="project" value="UniProtKB-UniRule"/>
</dbReference>
<protein>
    <recommendedName>
        <fullName evidence="1">dCTP pyrophosphatase 1</fullName>
        <ecNumber evidence="1">3.6.1.12</ecNumber>
    </recommendedName>
</protein>
<keyword evidence="1" id="KW-0963">Cytoplasm</keyword>
<evidence type="ECO:0000256" key="2">
    <source>
        <dbReference type="SAM" id="MobiDB-lite"/>
    </source>
</evidence>
<dbReference type="SUPFAM" id="SSF101386">
    <property type="entry name" value="all-alpha NTP pyrophosphatases"/>
    <property type="match status" value="1"/>
</dbReference>
<keyword evidence="1" id="KW-0479">Metal-binding</keyword>
<dbReference type="GO" id="GO:0006253">
    <property type="term" value="P:dCTP catabolic process"/>
    <property type="evidence" value="ECO:0007669"/>
    <property type="project" value="UniProtKB-UniRule"/>
</dbReference>
<reference evidence="3" key="1">
    <citation type="submission" date="2022-08" db="UniProtKB">
        <authorList>
            <consortium name="EnsemblMetazoa"/>
        </authorList>
    </citation>
    <scope>IDENTIFICATION</scope>
    <source>
        <strain evidence="3">05x7-T-G4-1.051#20</strain>
    </source>
</reference>
<keyword evidence="1" id="KW-0460">Magnesium</keyword>
<feature type="region of interest" description="Disordered" evidence="2">
    <location>
        <begin position="114"/>
        <end position="136"/>
    </location>
</feature>
<dbReference type="Proteomes" id="UP000005408">
    <property type="component" value="Unassembled WGS sequence"/>
</dbReference>
<proteinExistence type="predicted"/>
<dbReference type="Gene3D" id="1.10.287.1080">
    <property type="entry name" value="MazG-like"/>
    <property type="match status" value="1"/>
</dbReference>
<dbReference type="EnsemblMetazoa" id="G23978.2">
    <property type="protein sequence ID" value="G23978.2:cds"/>
    <property type="gene ID" value="G23978"/>
</dbReference>
<evidence type="ECO:0000313" key="4">
    <source>
        <dbReference type="Proteomes" id="UP000005408"/>
    </source>
</evidence>
<dbReference type="CDD" id="cd11537">
    <property type="entry name" value="NTP-PPase_RS21-C6_like"/>
    <property type="match status" value="1"/>
</dbReference>
<keyword evidence="1" id="KW-0378">Hydrolase</keyword>
<keyword evidence="4" id="KW-1185">Reference proteome</keyword>
<evidence type="ECO:0000256" key="1">
    <source>
        <dbReference type="PIRNR" id="PIRNR029826"/>
    </source>
</evidence>
<dbReference type="GO" id="GO:0042262">
    <property type="term" value="P:DNA protection"/>
    <property type="evidence" value="ECO:0007669"/>
    <property type="project" value="UniProtKB-UniRule"/>
</dbReference>
<dbReference type="GO" id="GO:0047840">
    <property type="term" value="F:dCTP diphosphatase activity"/>
    <property type="evidence" value="ECO:0007669"/>
    <property type="project" value="UniProtKB-UniRule"/>
</dbReference>
<name>A0A8W8KKG7_MAGGI</name>
<organism evidence="3 4">
    <name type="scientific">Magallana gigas</name>
    <name type="common">Pacific oyster</name>
    <name type="synonym">Crassostrea gigas</name>
    <dbReference type="NCBI Taxonomy" id="29159"/>
    <lineage>
        <taxon>Eukaryota</taxon>
        <taxon>Metazoa</taxon>
        <taxon>Spiralia</taxon>
        <taxon>Lophotrochozoa</taxon>
        <taxon>Mollusca</taxon>
        <taxon>Bivalvia</taxon>
        <taxon>Autobranchia</taxon>
        <taxon>Pteriomorphia</taxon>
        <taxon>Ostreida</taxon>
        <taxon>Ostreoidea</taxon>
        <taxon>Ostreidae</taxon>
        <taxon>Magallana</taxon>
    </lineage>
</organism>
<sequence>MNNKENETGYKFSSDQTLEKIERDWDQFHPPRDVLFDMVGEVGELAEIFRFKGHVEVGLPEFSKEERVHVGQEMSDVLLSLVRLAERCHIDLPTAVLQKFELNREKYPVHRAYGKINKPSTENTAEKDGKTDTTGK</sequence>
<comment type="cofactor">
    <cofactor evidence="1">
        <name>Mg(2+)</name>
        <dbReference type="ChEBI" id="CHEBI:18420"/>
    </cofactor>
</comment>
<dbReference type="AlphaFoldDB" id="A0A8W8KKG7"/>
<dbReference type="GO" id="GO:0005829">
    <property type="term" value="C:cytosol"/>
    <property type="evidence" value="ECO:0007669"/>
    <property type="project" value="UniProtKB-SubCell"/>
</dbReference>
<comment type="subunit">
    <text evidence="1">Homotetramer.</text>
</comment>
<dbReference type="PANTHER" id="PTHR14552:SF21">
    <property type="entry name" value="DCTP PYROPHOSPHATASE 1"/>
    <property type="match status" value="1"/>
</dbReference>
<feature type="compositionally biased region" description="Basic and acidic residues" evidence="2">
    <location>
        <begin position="124"/>
        <end position="136"/>
    </location>
</feature>
<evidence type="ECO:0000313" key="3">
    <source>
        <dbReference type="EnsemblMetazoa" id="G23978.2:cds"/>
    </source>
</evidence>
<dbReference type="EC" id="3.6.1.12" evidence="1"/>
<dbReference type="InterPro" id="IPR025984">
    <property type="entry name" value="DCTPP"/>
</dbReference>
<comment type="subcellular location">
    <subcellularLocation>
        <location evidence="1">Cytoplasm</location>
        <location evidence="1">Cytosol</location>
    </subcellularLocation>
</comment>
<comment type="function">
    <text evidence="1">Hydrolyzes deoxynucleoside triphosphates (dNTPs) to the corresponding nucleoside monophosphates. Has a strong preference for dCTP and its analogs including 5-iodo-dCTP and 5-methyl-dCTP for which it may even have a higher efficiency. May protect DNA or RNA against the incorporation of these genotoxic nucleotide analogs through their catabolism.</text>
</comment>
<comment type="catalytic activity">
    <reaction evidence="1">
        <text>dCTP + H2O = dCMP + diphosphate + H(+)</text>
        <dbReference type="Rhea" id="RHEA:22636"/>
        <dbReference type="ChEBI" id="CHEBI:15377"/>
        <dbReference type="ChEBI" id="CHEBI:15378"/>
        <dbReference type="ChEBI" id="CHEBI:33019"/>
        <dbReference type="ChEBI" id="CHEBI:57566"/>
        <dbReference type="ChEBI" id="CHEBI:61481"/>
        <dbReference type="EC" id="3.6.1.12"/>
    </reaction>
</comment>